<comment type="caution">
    <text evidence="1">The sequence shown here is derived from an EMBL/GenBank/DDBJ whole genome shotgun (WGS) entry which is preliminary data.</text>
</comment>
<evidence type="ECO:0008006" key="3">
    <source>
        <dbReference type="Google" id="ProtNLM"/>
    </source>
</evidence>
<dbReference type="Proteomes" id="UP000325415">
    <property type="component" value="Unassembled WGS sequence"/>
</dbReference>
<dbReference type="AlphaFoldDB" id="A0A5N6RYA4"/>
<dbReference type="OrthoDB" id="3237869at2"/>
<proteinExistence type="predicted"/>
<gene>
    <name evidence="1" type="ORF">DDE84_02630</name>
</gene>
<organism evidence="1 2">
    <name type="scientific">Bifidobacterium tibiigranuli</name>
    <dbReference type="NCBI Taxonomy" id="2172043"/>
    <lineage>
        <taxon>Bacteria</taxon>
        <taxon>Bacillati</taxon>
        <taxon>Actinomycetota</taxon>
        <taxon>Actinomycetes</taxon>
        <taxon>Bifidobacteriales</taxon>
        <taxon>Bifidobacteriaceae</taxon>
        <taxon>Bifidobacterium</taxon>
    </lineage>
</organism>
<evidence type="ECO:0000313" key="1">
    <source>
        <dbReference type="EMBL" id="KAE8129713.1"/>
    </source>
</evidence>
<accession>A0A5N6RYA4</accession>
<dbReference type="RefSeq" id="WP_152580195.1">
    <property type="nucleotide sequence ID" value="NZ_QDAG01000002.1"/>
</dbReference>
<dbReference type="GeneID" id="78126588"/>
<protein>
    <recommendedName>
        <fullName evidence="3">DNA-binding protein</fullName>
    </recommendedName>
</protein>
<sequence length="76" mass="8898">MSDTVEYLPKWVGLAEAEKLLDMDRRTILKLGRDQVLRICQPARSYKVSVDDINHLDERLAEVRSKPRRRSAGYIR</sequence>
<evidence type="ECO:0000313" key="2">
    <source>
        <dbReference type="Proteomes" id="UP000325415"/>
    </source>
</evidence>
<keyword evidence="2" id="KW-1185">Reference proteome</keyword>
<dbReference type="EMBL" id="QDAG01000002">
    <property type="protein sequence ID" value="KAE8129713.1"/>
    <property type="molecule type" value="Genomic_DNA"/>
</dbReference>
<reference evidence="1 2" key="1">
    <citation type="submission" date="2018-04" db="EMBL/GenBank/DDBJ databases">
        <authorList>
            <person name="Eckel V.P."/>
            <person name="Vogel R.F."/>
        </authorList>
    </citation>
    <scope>NUCLEOTIDE SEQUENCE [LARGE SCALE GENOMIC DNA]</scope>
    <source>
        <strain evidence="2">TMW 2.1764</strain>
    </source>
</reference>
<name>A0A5N6RYA4_9BIFI</name>